<evidence type="ECO:0000313" key="3">
    <source>
        <dbReference type="Proteomes" id="UP001174936"/>
    </source>
</evidence>
<evidence type="ECO:0000313" key="2">
    <source>
        <dbReference type="EMBL" id="KAK0641981.1"/>
    </source>
</evidence>
<organism evidence="2 3">
    <name type="scientific">Cercophora newfieldiana</name>
    <dbReference type="NCBI Taxonomy" id="92897"/>
    <lineage>
        <taxon>Eukaryota</taxon>
        <taxon>Fungi</taxon>
        <taxon>Dikarya</taxon>
        <taxon>Ascomycota</taxon>
        <taxon>Pezizomycotina</taxon>
        <taxon>Sordariomycetes</taxon>
        <taxon>Sordariomycetidae</taxon>
        <taxon>Sordariales</taxon>
        <taxon>Lasiosphaeriaceae</taxon>
        <taxon>Cercophora</taxon>
    </lineage>
</organism>
<feature type="compositionally biased region" description="Pro residues" evidence="1">
    <location>
        <begin position="31"/>
        <end position="41"/>
    </location>
</feature>
<sequence>MTDGSNLFPLPRRGNRTIAEEVWSDDEVVDLPPPSANPIPGQPLGFRISLPPGRHENPPPGFHPPPSSDRFNLPPGVREMLPPGLRRNTAQDNSGGSPHGLSDIRFRLGTRLVFATGSTIDGSSHVLRLRLKPNLIAGLLGAVVNILPRAAQSWAKIRWPEWFLPRNIILKKRKEDWDKEFENAGVARHCYSYLLRSRRLW</sequence>
<name>A0AA39XYP8_9PEZI</name>
<feature type="region of interest" description="Disordered" evidence="1">
    <location>
        <begin position="25"/>
        <end position="101"/>
    </location>
</feature>
<gene>
    <name evidence="2" type="ORF">B0T16DRAFT_420815</name>
</gene>
<dbReference type="EMBL" id="JAULSV010000006">
    <property type="protein sequence ID" value="KAK0641981.1"/>
    <property type="molecule type" value="Genomic_DNA"/>
</dbReference>
<comment type="caution">
    <text evidence="2">The sequence shown here is derived from an EMBL/GenBank/DDBJ whole genome shotgun (WGS) entry which is preliminary data.</text>
</comment>
<proteinExistence type="predicted"/>
<keyword evidence="3" id="KW-1185">Reference proteome</keyword>
<dbReference type="Proteomes" id="UP001174936">
    <property type="component" value="Unassembled WGS sequence"/>
</dbReference>
<accession>A0AA39XYP8</accession>
<protein>
    <submittedName>
        <fullName evidence="2">Uncharacterized protein</fullName>
    </submittedName>
</protein>
<feature type="compositionally biased region" description="Pro residues" evidence="1">
    <location>
        <begin position="58"/>
        <end position="67"/>
    </location>
</feature>
<evidence type="ECO:0000256" key="1">
    <source>
        <dbReference type="SAM" id="MobiDB-lite"/>
    </source>
</evidence>
<reference evidence="2" key="1">
    <citation type="submission" date="2023-06" db="EMBL/GenBank/DDBJ databases">
        <title>Genome-scale phylogeny and comparative genomics of the fungal order Sordariales.</title>
        <authorList>
            <consortium name="Lawrence Berkeley National Laboratory"/>
            <person name="Hensen N."/>
            <person name="Bonometti L."/>
            <person name="Westerberg I."/>
            <person name="Brannstrom I.O."/>
            <person name="Guillou S."/>
            <person name="Cros-Aarteil S."/>
            <person name="Calhoun S."/>
            <person name="Haridas S."/>
            <person name="Kuo A."/>
            <person name="Mondo S."/>
            <person name="Pangilinan J."/>
            <person name="Riley R."/>
            <person name="Labutti K."/>
            <person name="Andreopoulos B."/>
            <person name="Lipzen A."/>
            <person name="Chen C."/>
            <person name="Yanf M."/>
            <person name="Daum C."/>
            <person name="Ng V."/>
            <person name="Clum A."/>
            <person name="Steindorff A."/>
            <person name="Ohm R."/>
            <person name="Martin F."/>
            <person name="Silar P."/>
            <person name="Natvig D."/>
            <person name="Lalanne C."/>
            <person name="Gautier V."/>
            <person name="Ament-Velasquez S.L."/>
            <person name="Kruys A."/>
            <person name="Hutchinson M.I."/>
            <person name="Powell A.J."/>
            <person name="Barry K."/>
            <person name="Miller A.N."/>
            <person name="Grigoriev I.V."/>
            <person name="Debuchy R."/>
            <person name="Gladieux P."/>
            <person name="Thoren M.H."/>
            <person name="Johannesson H."/>
        </authorList>
    </citation>
    <scope>NUCLEOTIDE SEQUENCE</scope>
    <source>
        <strain evidence="2">SMH2532-1</strain>
    </source>
</reference>
<dbReference type="AlphaFoldDB" id="A0AA39XYP8"/>